<accession>A0ABN9V534</accession>
<evidence type="ECO:0000313" key="2">
    <source>
        <dbReference type="EMBL" id="CAK0867964.1"/>
    </source>
</evidence>
<organism evidence="2 3">
    <name type="scientific">Prorocentrum cordatum</name>
    <dbReference type="NCBI Taxonomy" id="2364126"/>
    <lineage>
        <taxon>Eukaryota</taxon>
        <taxon>Sar</taxon>
        <taxon>Alveolata</taxon>
        <taxon>Dinophyceae</taxon>
        <taxon>Prorocentrales</taxon>
        <taxon>Prorocentraceae</taxon>
        <taxon>Prorocentrum</taxon>
    </lineage>
</organism>
<feature type="region of interest" description="Disordered" evidence="1">
    <location>
        <begin position="1"/>
        <end position="56"/>
    </location>
</feature>
<name>A0ABN9V534_9DINO</name>
<feature type="compositionally biased region" description="Basic residues" evidence="1">
    <location>
        <begin position="17"/>
        <end position="43"/>
    </location>
</feature>
<feature type="region of interest" description="Disordered" evidence="1">
    <location>
        <begin position="84"/>
        <end position="116"/>
    </location>
</feature>
<feature type="non-terminal residue" evidence="2">
    <location>
        <position position="183"/>
    </location>
</feature>
<reference evidence="2" key="1">
    <citation type="submission" date="2023-10" db="EMBL/GenBank/DDBJ databases">
        <authorList>
            <person name="Chen Y."/>
            <person name="Shah S."/>
            <person name="Dougan E. K."/>
            <person name="Thang M."/>
            <person name="Chan C."/>
        </authorList>
    </citation>
    <scope>NUCLEOTIDE SEQUENCE [LARGE SCALE GENOMIC DNA]</scope>
</reference>
<dbReference type="EMBL" id="CAUYUJ010016698">
    <property type="protein sequence ID" value="CAK0867964.1"/>
    <property type="molecule type" value="Genomic_DNA"/>
</dbReference>
<keyword evidence="3" id="KW-1185">Reference proteome</keyword>
<feature type="compositionally biased region" description="Basic and acidic residues" evidence="1">
    <location>
        <begin position="44"/>
        <end position="53"/>
    </location>
</feature>
<comment type="caution">
    <text evidence="2">The sequence shown here is derived from an EMBL/GenBank/DDBJ whole genome shotgun (WGS) entry which is preliminary data.</text>
</comment>
<evidence type="ECO:0000256" key="1">
    <source>
        <dbReference type="SAM" id="MobiDB-lite"/>
    </source>
</evidence>
<protein>
    <submittedName>
        <fullName evidence="2">Uncharacterized protein</fullName>
    </submittedName>
</protein>
<sequence length="183" mass="20030">MGTTRGMGAQAGPTGTTKRKRRRRRRNMRRRTQQSAGWRKKGGERRPGPRSERWPAGACQGSTAVLCFTRFLCALLRCARERRAGTEAGAGRPTPRSAGADLERGNRSRRQRASISSTTFRNVALCSMAHPGENCHASEATASADQPREPLGIEEAMMARDNPFVCRCPGEHRPNGSPEARAA</sequence>
<dbReference type="Proteomes" id="UP001189429">
    <property type="component" value="Unassembled WGS sequence"/>
</dbReference>
<gene>
    <name evidence="2" type="ORF">PCOR1329_LOCUS54773</name>
</gene>
<feature type="compositionally biased region" description="Low complexity" evidence="1">
    <location>
        <begin position="86"/>
        <end position="95"/>
    </location>
</feature>
<evidence type="ECO:0000313" key="3">
    <source>
        <dbReference type="Proteomes" id="UP001189429"/>
    </source>
</evidence>
<proteinExistence type="predicted"/>